<dbReference type="RefSeq" id="WP_052590606.1">
    <property type="nucleotide sequence ID" value="NZ_CP011112.1"/>
</dbReference>
<dbReference type="SUPFAM" id="SSF51658">
    <property type="entry name" value="Xylose isomerase-like"/>
    <property type="match status" value="1"/>
</dbReference>
<feature type="domain" description="Xylose isomerase-like TIM barrel" evidence="2">
    <location>
        <begin position="56"/>
        <end position="276"/>
    </location>
</feature>
<sequence length="297" mass="32270">MPVDIPSGAPAAIATPTAGDIRLARLSLNQWTTRHWSLPDLVAGLGRAGIGHVGLWREPVQAYGIAESAALVQRAGLHVSSLCRGGFLTGDDSVQAHADNVAAIEEAAELEADCLVLVVGGMDRADQPRLDVAEARKRVADRLAELVPVAHRHGVRLALEPLHPMYCADRAVLSTLGQAIDLAEPFPSEDVGVVVDTFHVWWDPDLERQIRRAGDRIASYQLAEWVLPLQQDVLLSRGMMGDGYADFASITRWVSDAGYDGPVEVEIFNEAVWQADPVEVVETVARRYVQHVQPSLS</sequence>
<dbReference type="PATRIC" id="fig|571913.6.peg.1388"/>
<dbReference type="AlphaFoldDB" id="A0A0K1JG96"/>
<dbReference type="STRING" id="571913.VV02_06810"/>
<keyword evidence="3" id="KW-0413">Isomerase</keyword>
<keyword evidence="4" id="KW-1185">Reference proteome</keyword>
<accession>A0A0K1JG96</accession>
<reference evidence="3 4" key="1">
    <citation type="submission" date="2015-03" db="EMBL/GenBank/DDBJ databases">
        <title>Luteipulveratus halotolerans sp. nov., a novel actinobacterium (Dermacoccaceae) from Sarawak, Malaysia.</title>
        <authorList>
            <person name="Juboi H."/>
            <person name="Basik A."/>
            <person name="Shamsul S.S."/>
            <person name="Arnold P."/>
            <person name="Schmitt E.K."/>
            <person name="Sanglier J.-J."/>
            <person name="Yeo T."/>
        </authorList>
    </citation>
    <scope>NUCLEOTIDE SEQUENCE [LARGE SCALE GENOMIC DNA]</scope>
    <source>
        <strain evidence="3 4">MN07-A0370</strain>
    </source>
</reference>
<gene>
    <name evidence="3" type="ORF">VV02_06810</name>
</gene>
<dbReference type="Gene3D" id="3.20.20.150">
    <property type="entry name" value="Divalent-metal-dependent TIM barrel enzymes"/>
    <property type="match status" value="1"/>
</dbReference>
<dbReference type="EMBL" id="CP011112">
    <property type="protein sequence ID" value="AKU15630.1"/>
    <property type="molecule type" value="Genomic_DNA"/>
</dbReference>
<proteinExistence type="predicted"/>
<dbReference type="PANTHER" id="PTHR12110:SF52">
    <property type="entry name" value="XYLOSE ISOMERASE"/>
    <property type="match status" value="1"/>
</dbReference>
<dbReference type="KEGG" id="lmoi:VV02_06810"/>
<evidence type="ECO:0000256" key="1">
    <source>
        <dbReference type="ARBA" id="ARBA00023277"/>
    </source>
</evidence>
<evidence type="ECO:0000313" key="3">
    <source>
        <dbReference type="EMBL" id="AKU15630.1"/>
    </source>
</evidence>
<protein>
    <submittedName>
        <fullName evidence="3">Xylose isomerase</fullName>
    </submittedName>
</protein>
<evidence type="ECO:0000259" key="2">
    <source>
        <dbReference type="Pfam" id="PF01261"/>
    </source>
</evidence>
<dbReference type="OrthoDB" id="9787068at2"/>
<dbReference type="InterPro" id="IPR036237">
    <property type="entry name" value="Xyl_isomerase-like_sf"/>
</dbReference>
<keyword evidence="1" id="KW-0119">Carbohydrate metabolism</keyword>
<dbReference type="InterPro" id="IPR050312">
    <property type="entry name" value="IolE/XylAMocC-like"/>
</dbReference>
<organism evidence="3 4">
    <name type="scientific">Luteipulveratus mongoliensis</name>
    <dbReference type="NCBI Taxonomy" id="571913"/>
    <lineage>
        <taxon>Bacteria</taxon>
        <taxon>Bacillati</taxon>
        <taxon>Actinomycetota</taxon>
        <taxon>Actinomycetes</taxon>
        <taxon>Micrococcales</taxon>
        <taxon>Dermacoccaceae</taxon>
        <taxon>Luteipulveratus</taxon>
    </lineage>
</organism>
<dbReference type="InterPro" id="IPR013022">
    <property type="entry name" value="Xyl_isomerase-like_TIM-brl"/>
</dbReference>
<dbReference type="Proteomes" id="UP000066480">
    <property type="component" value="Chromosome"/>
</dbReference>
<dbReference type="GO" id="GO:0016853">
    <property type="term" value="F:isomerase activity"/>
    <property type="evidence" value="ECO:0007669"/>
    <property type="project" value="UniProtKB-KW"/>
</dbReference>
<name>A0A0K1JG96_9MICO</name>
<dbReference type="Pfam" id="PF01261">
    <property type="entry name" value="AP_endonuc_2"/>
    <property type="match status" value="1"/>
</dbReference>
<evidence type="ECO:0000313" key="4">
    <source>
        <dbReference type="Proteomes" id="UP000066480"/>
    </source>
</evidence>
<dbReference type="PANTHER" id="PTHR12110">
    <property type="entry name" value="HYDROXYPYRUVATE ISOMERASE"/>
    <property type="match status" value="1"/>
</dbReference>